<dbReference type="EnsemblMetazoa" id="XM_019901445.1">
    <property type="protein sequence ID" value="XP_019757004.1"/>
    <property type="gene ID" value="LOC109535531"/>
</dbReference>
<dbReference type="Proteomes" id="UP000019118">
    <property type="component" value="Unassembled WGS sequence"/>
</dbReference>
<sequence length="183" mass="21164">MIKEAEETVIPKLKTLFNACFETQEIPETWNESIIILLHKKGDPRLLPNCRPIWLLSHIYKLFTRIIIPLPCKGESNRVTQNRITPKLFTLALEGIIKKLDWLEEGGIIDGERLTHLKYADDIVLVANNAKHLDKMITHLNQKSKKIYLKINLNKTKTTCPVDPNIIIDNNKIEHVKDYTYLG</sequence>
<organism evidence="2 3">
    <name type="scientific">Dendroctonus ponderosae</name>
    <name type="common">Mountain pine beetle</name>
    <dbReference type="NCBI Taxonomy" id="77166"/>
    <lineage>
        <taxon>Eukaryota</taxon>
        <taxon>Metazoa</taxon>
        <taxon>Ecdysozoa</taxon>
        <taxon>Arthropoda</taxon>
        <taxon>Hexapoda</taxon>
        <taxon>Insecta</taxon>
        <taxon>Pterygota</taxon>
        <taxon>Neoptera</taxon>
        <taxon>Endopterygota</taxon>
        <taxon>Coleoptera</taxon>
        <taxon>Polyphaga</taxon>
        <taxon>Cucujiformia</taxon>
        <taxon>Curculionidae</taxon>
        <taxon>Scolytinae</taxon>
        <taxon>Dendroctonus</taxon>
    </lineage>
</organism>
<reference evidence="3" key="1">
    <citation type="journal article" date="2013" name="Genome Biol.">
        <title>Draft genome of the mountain pine beetle, Dendroctonus ponderosae Hopkins, a major forest pest.</title>
        <authorList>
            <person name="Keeling C.I."/>
            <person name="Yuen M.M."/>
            <person name="Liao N.Y."/>
            <person name="Docking T.R."/>
            <person name="Chan S.K."/>
            <person name="Taylor G.A."/>
            <person name="Palmquist D.L."/>
            <person name="Jackman S.D."/>
            <person name="Nguyen A."/>
            <person name="Li M."/>
            <person name="Henderson H."/>
            <person name="Janes J.K."/>
            <person name="Zhao Y."/>
            <person name="Pandoh P."/>
            <person name="Moore R."/>
            <person name="Sperling F.A."/>
            <person name="Huber D.P."/>
            <person name="Birol I."/>
            <person name="Jones S.J."/>
            <person name="Bohlmann J."/>
        </authorList>
    </citation>
    <scope>NUCLEOTIDE SEQUENCE</scope>
</reference>
<evidence type="ECO:0000259" key="1">
    <source>
        <dbReference type="Pfam" id="PF00078"/>
    </source>
</evidence>
<dbReference type="Pfam" id="PF00078">
    <property type="entry name" value="RVT_1"/>
    <property type="match status" value="1"/>
</dbReference>
<dbReference type="PANTHER" id="PTHR47027">
    <property type="entry name" value="REVERSE TRANSCRIPTASE DOMAIN-CONTAINING PROTEIN"/>
    <property type="match status" value="1"/>
</dbReference>
<evidence type="ECO:0000313" key="2">
    <source>
        <dbReference type="EnsemblMetazoa" id="XP_019757004.1"/>
    </source>
</evidence>
<proteinExistence type="predicted"/>
<dbReference type="PANTHER" id="PTHR47027:SF29">
    <property type="entry name" value="C2H2-TYPE DOMAIN-CONTAINING PROTEIN"/>
    <property type="match status" value="1"/>
</dbReference>
<feature type="domain" description="Reverse transcriptase" evidence="1">
    <location>
        <begin position="85"/>
        <end position="183"/>
    </location>
</feature>
<accession>A0AAR5P7D9</accession>
<protein>
    <recommendedName>
        <fullName evidence="1">Reverse transcriptase domain-containing protein</fullName>
    </recommendedName>
</protein>
<dbReference type="InterPro" id="IPR000477">
    <property type="entry name" value="RT_dom"/>
</dbReference>
<keyword evidence="3" id="KW-1185">Reference proteome</keyword>
<evidence type="ECO:0000313" key="3">
    <source>
        <dbReference type="Proteomes" id="UP000019118"/>
    </source>
</evidence>
<reference evidence="2" key="2">
    <citation type="submission" date="2024-08" db="UniProtKB">
        <authorList>
            <consortium name="EnsemblMetazoa"/>
        </authorList>
    </citation>
    <scope>IDENTIFICATION</scope>
</reference>
<name>A0AAR5P7D9_DENPD</name>
<dbReference type="AlphaFoldDB" id="A0AAR5P7D9"/>